<feature type="region of interest" description="Disordered" evidence="1">
    <location>
        <begin position="131"/>
        <end position="224"/>
    </location>
</feature>
<feature type="compositionally biased region" description="Polar residues" evidence="1">
    <location>
        <begin position="196"/>
        <end position="207"/>
    </location>
</feature>
<evidence type="ECO:0000313" key="3">
    <source>
        <dbReference type="Proteomes" id="UP000694888"/>
    </source>
</evidence>
<keyword evidence="2" id="KW-0472">Membrane</keyword>
<proteinExistence type="predicted"/>
<accession>A0ABM1VQ44</accession>
<feature type="compositionally biased region" description="Low complexity" evidence="1">
    <location>
        <begin position="214"/>
        <end position="224"/>
    </location>
</feature>
<sequence length="224" mass="24782">MLHHSKHFRLQIWNMWYFWFLIIFMMMSCFGGCGYYRRRRLALLTQSPSPPLRPTPRHVLSLQRHGRQRRANQESRNTAAYNYFAYNGPGVIPPETSGLPPAYAEVMSQPAMYPPNKVELPPYPGLVKPDGQMMYSPQGPQVDPISEPAPPPYSEFQYGPPPSEGAAAHIPTGVPAVGPEQMPPSTDHSCQPMPSPAQTSDASQVASVMNAEGSNNSNNNSTCP</sequence>
<feature type="compositionally biased region" description="Pro residues" evidence="1">
    <location>
        <begin position="147"/>
        <end position="163"/>
    </location>
</feature>
<evidence type="ECO:0000313" key="4">
    <source>
        <dbReference type="RefSeq" id="XP_035824536.1"/>
    </source>
</evidence>
<name>A0ABM1VQ44_APLCA</name>
<evidence type="ECO:0000256" key="2">
    <source>
        <dbReference type="SAM" id="Phobius"/>
    </source>
</evidence>
<protein>
    <submittedName>
        <fullName evidence="4">Proline-rich protein 2 isoform X2</fullName>
    </submittedName>
</protein>
<reference evidence="4" key="1">
    <citation type="submission" date="2025-08" db="UniProtKB">
        <authorList>
            <consortium name="RefSeq"/>
        </authorList>
    </citation>
    <scope>IDENTIFICATION</scope>
</reference>
<dbReference type="RefSeq" id="XP_035824536.1">
    <property type="nucleotide sequence ID" value="XM_035968643.1"/>
</dbReference>
<feature type="transmembrane region" description="Helical" evidence="2">
    <location>
        <begin position="16"/>
        <end position="36"/>
    </location>
</feature>
<keyword evidence="3" id="KW-1185">Reference proteome</keyword>
<gene>
    <name evidence="4" type="primary">LOC101847710</name>
</gene>
<keyword evidence="2" id="KW-1133">Transmembrane helix</keyword>
<keyword evidence="2" id="KW-0812">Transmembrane</keyword>
<organism evidence="3 4">
    <name type="scientific">Aplysia californica</name>
    <name type="common">California sea hare</name>
    <dbReference type="NCBI Taxonomy" id="6500"/>
    <lineage>
        <taxon>Eukaryota</taxon>
        <taxon>Metazoa</taxon>
        <taxon>Spiralia</taxon>
        <taxon>Lophotrochozoa</taxon>
        <taxon>Mollusca</taxon>
        <taxon>Gastropoda</taxon>
        <taxon>Heterobranchia</taxon>
        <taxon>Euthyneura</taxon>
        <taxon>Tectipleura</taxon>
        <taxon>Aplysiida</taxon>
        <taxon>Aplysioidea</taxon>
        <taxon>Aplysiidae</taxon>
        <taxon>Aplysia</taxon>
    </lineage>
</organism>
<dbReference type="GeneID" id="101847710"/>
<dbReference type="Proteomes" id="UP000694888">
    <property type="component" value="Unplaced"/>
</dbReference>
<dbReference type="PROSITE" id="PS51257">
    <property type="entry name" value="PROKAR_LIPOPROTEIN"/>
    <property type="match status" value="1"/>
</dbReference>
<evidence type="ECO:0000256" key="1">
    <source>
        <dbReference type="SAM" id="MobiDB-lite"/>
    </source>
</evidence>